<dbReference type="AlphaFoldDB" id="A0A3B0YPV8"/>
<name>A0A3B0YPV8_9ZZZZ</name>
<proteinExistence type="predicted"/>
<dbReference type="InterPro" id="IPR036249">
    <property type="entry name" value="Thioredoxin-like_sf"/>
</dbReference>
<gene>
    <name evidence="2" type="ORF">MNBD_GAMMA15-260</name>
</gene>
<keyword evidence="1" id="KW-0812">Transmembrane</keyword>
<feature type="transmembrane region" description="Helical" evidence="1">
    <location>
        <begin position="21"/>
        <end position="44"/>
    </location>
</feature>
<protein>
    <recommendedName>
        <fullName evidence="3">Cytochrome oxidase biogenesis protein Sco1/SenC/PrrC, thiol-disulfide reductase involved in Cu(I) insertion into CoxII Cu(A) center</fullName>
    </recommendedName>
</protein>
<evidence type="ECO:0000256" key="1">
    <source>
        <dbReference type="SAM" id="Phobius"/>
    </source>
</evidence>
<accession>A0A3B0YPV8</accession>
<reference evidence="2" key="1">
    <citation type="submission" date="2018-06" db="EMBL/GenBank/DDBJ databases">
        <authorList>
            <person name="Zhirakovskaya E."/>
        </authorList>
    </citation>
    <scope>NUCLEOTIDE SEQUENCE</scope>
</reference>
<evidence type="ECO:0000313" key="2">
    <source>
        <dbReference type="EMBL" id="VAW77292.1"/>
    </source>
</evidence>
<dbReference type="EMBL" id="UOFN01000075">
    <property type="protein sequence ID" value="VAW77292.1"/>
    <property type="molecule type" value="Genomic_DNA"/>
</dbReference>
<dbReference type="SUPFAM" id="SSF52833">
    <property type="entry name" value="Thioredoxin-like"/>
    <property type="match status" value="1"/>
</dbReference>
<evidence type="ECO:0008006" key="3">
    <source>
        <dbReference type="Google" id="ProtNLM"/>
    </source>
</evidence>
<organism evidence="2">
    <name type="scientific">hydrothermal vent metagenome</name>
    <dbReference type="NCBI Taxonomy" id="652676"/>
    <lineage>
        <taxon>unclassified sequences</taxon>
        <taxon>metagenomes</taxon>
        <taxon>ecological metagenomes</taxon>
    </lineage>
</organism>
<sequence length="212" mass="23911">MNESDNNTAVQKGKGQRRARISMLLVLGLFALPMTLAVLVITLFPDWKPDTTTNNGDLVQPVRKLPAFQLQPLKGEPIDETFLRGKWTILYLAKGECDRACVEQLYNIRQIRLTQGKNIDRLRRLMLWSDEGVSDAKRQELQTHFPGQVIAPAGDKAALLQAFSLDEQDPLTANRIYLVDPLGFLMMKYDPGEKPQGMIKDLEKLLKYSGLG</sequence>
<keyword evidence="1" id="KW-1133">Transmembrane helix</keyword>
<dbReference type="Gene3D" id="3.40.30.10">
    <property type="entry name" value="Glutaredoxin"/>
    <property type="match status" value="1"/>
</dbReference>
<keyword evidence="1" id="KW-0472">Membrane</keyword>